<dbReference type="Pfam" id="PF01694">
    <property type="entry name" value="Rhomboid"/>
    <property type="match status" value="1"/>
</dbReference>
<feature type="compositionally biased region" description="Polar residues" evidence="8">
    <location>
        <begin position="274"/>
        <end position="290"/>
    </location>
</feature>
<feature type="domain" description="Peptidase S54 rhomboid" evidence="10">
    <location>
        <begin position="98"/>
        <end position="241"/>
    </location>
</feature>
<evidence type="ECO:0000256" key="7">
    <source>
        <dbReference type="ARBA" id="ARBA00023136"/>
    </source>
</evidence>
<dbReference type="SUPFAM" id="SSF144091">
    <property type="entry name" value="Rhomboid-like"/>
    <property type="match status" value="1"/>
</dbReference>
<evidence type="ECO:0000256" key="4">
    <source>
        <dbReference type="ARBA" id="ARBA00022692"/>
    </source>
</evidence>
<keyword evidence="4 9" id="KW-0812">Transmembrane</keyword>
<feature type="transmembrane region" description="Helical" evidence="9">
    <location>
        <begin position="226"/>
        <end position="244"/>
    </location>
</feature>
<dbReference type="EMBL" id="JARKIK010000038">
    <property type="protein sequence ID" value="KAK8738917.1"/>
    <property type="molecule type" value="Genomic_DNA"/>
</dbReference>
<evidence type="ECO:0000256" key="6">
    <source>
        <dbReference type="ARBA" id="ARBA00022989"/>
    </source>
</evidence>
<protein>
    <recommendedName>
        <fullName evidence="10">Peptidase S54 rhomboid domain-containing protein</fullName>
    </recommendedName>
</protein>
<keyword evidence="5" id="KW-0378">Hydrolase</keyword>
<dbReference type="AlphaFoldDB" id="A0AAW0X3E0"/>
<keyword evidence="7 9" id="KW-0472">Membrane</keyword>
<evidence type="ECO:0000256" key="8">
    <source>
        <dbReference type="SAM" id="MobiDB-lite"/>
    </source>
</evidence>
<reference evidence="11 12" key="1">
    <citation type="journal article" date="2024" name="BMC Genomics">
        <title>Genome assembly of redclaw crayfish (Cherax quadricarinatus) provides insights into its immune adaptation and hypoxia tolerance.</title>
        <authorList>
            <person name="Liu Z."/>
            <person name="Zheng J."/>
            <person name="Li H."/>
            <person name="Fang K."/>
            <person name="Wang S."/>
            <person name="He J."/>
            <person name="Zhou D."/>
            <person name="Weng S."/>
            <person name="Chi M."/>
            <person name="Gu Z."/>
            <person name="He J."/>
            <person name="Li F."/>
            <person name="Wang M."/>
        </authorList>
    </citation>
    <scope>NUCLEOTIDE SEQUENCE [LARGE SCALE GENOMIC DNA]</scope>
    <source>
        <strain evidence="11">ZL_2023a</strain>
    </source>
</reference>
<comment type="similarity">
    <text evidence="2">Belongs to the peptidase S54 family.</text>
</comment>
<evidence type="ECO:0000256" key="9">
    <source>
        <dbReference type="SAM" id="Phobius"/>
    </source>
</evidence>
<keyword evidence="12" id="KW-1185">Reference proteome</keyword>
<evidence type="ECO:0000313" key="12">
    <source>
        <dbReference type="Proteomes" id="UP001445076"/>
    </source>
</evidence>
<dbReference type="Proteomes" id="UP001445076">
    <property type="component" value="Unassembled WGS sequence"/>
</dbReference>
<dbReference type="GO" id="GO:0016020">
    <property type="term" value="C:membrane"/>
    <property type="evidence" value="ECO:0007669"/>
    <property type="project" value="UniProtKB-SubCell"/>
</dbReference>
<dbReference type="PANTHER" id="PTHR43066">
    <property type="entry name" value="RHOMBOID-RELATED PROTEIN"/>
    <property type="match status" value="1"/>
</dbReference>
<dbReference type="FunFam" id="1.20.1540.10:FF:000008">
    <property type="entry name" value="RHOMBOID-like protein 13"/>
    <property type="match status" value="1"/>
</dbReference>
<evidence type="ECO:0000313" key="11">
    <source>
        <dbReference type="EMBL" id="KAK8738917.1"/>
    </source>
</evidence>
<organism evidence="11 12">
    <name type="scientific">Cherax quadricarinatus</name>
    <name type="common">Australian red claw crayfish</name>
    <dbReference type="NCBI Taxonomy" id="27406"/>
    <lineage>
        <taxon>Eukaryota</taxon>
        <taxon>Metazoa</taxon>
        <taxon>Ecdysozoa</taxon>
        <taxon>Arthropoda</taxon>
        <taxon>Crustacea</taxon>
        <taxon>Multicrustacea</taxon>
        <taxon>Malacostraca</taxon>
        <taxon>Eumalacostraca</taxon>
        <taxon>Eucarida</taxon>
        <taxon>Decapoda</taxon>
        <taxon>Pleocyemata</taxon>
        <taxon>Astacidea</taxon>
        <taxon>Parastacoidea</taxon>
        <taxon>Parastacidae</taxon>
        <taxon>Cherax</taxon>
    </lineage>
</organism>
<accession>A0AAW0X3E0</accession>
<dbReference type="GO" id="GO:0006508">
    <property type="term" value="P:proteolysis"/>
    <property type="evidence" value="ECO:0007669"/>
    <property type="project" value="UniProtKB-KW"/>
</dbReference>
<keyword evidence="3" id="KW-0645">Protease</keyword>
<dbReference type="InterPro" id="IPR035952">
    <property type="entry name" value="Rhomboid-like_sf"/>
</dbReference>
<dbReference type="GO" id="GO:0004252">
    <property type="term" value="F:serine-type endopeptidase activity"/>
    <property type="evidence" value="ECO:0007669"/>
    <property type="project" value="InterPro"/>
</dbReference>
<feature type="region of interest" description="Disordered" evidence="8">
    <location>
        <begin position="274"/>
        <end position="298"/>
    </location>
</feature>
<keyword evidence="6 9" id="KW-1133">Transmembrane helix</keyword>
<dbReference type="Gene3D" id="1.20.1540.10">
    <property type="entry name" value="Rhomboid-like"/>
    <property type="match status" value="1"/>
</dbReference>
<feature type="transmembrane region" description="Helical" evidence="9">
    <location>
        <begin position="138"/>
        <end position="161"/>
    </location>
</feature>
<evidence type="ECO:0000256" key="3">
    <source>
        <dbReference type="ARBA" id="ARBA00022670"/>
    </source>
</evidence>
<evidence type="ECO:0000256" key="2">
    <source>
        <dbReference type="ARBA" id="ARBA00009045"/>
    </source>
</evidence>
<dbReference type="PANTHER" id="PTHR43066:SF1">
    <property type="entry name" value="RHOMBOID PROTEIN 2"/>
    <property type="match status" value="1"/>
</dbReference>
<comment type="subcellular location">
    <subcellularLocation>
        <location evidence="1">Membrane</location>
        <topology evidence="1">Multi-pass membrane protein</topology>
    </subcellularLocation>
</comment>
<feature type="transmembrane region" description="Helical" evidence="9">
    <location>
        <begin position="167"/>
        <end position="187"/>
    </location>
</feature>
<proteinExistence type="inferred from homology"/>
<comment type="caution">
    <text evidence="11">The sequence shown here is derived from an EMBL/GenBank/DDBJ whole genome shotgun (WGS) entry which is preliminary data.</text>
</comment>
<gene>
    <name evidence="11" type="ORF">OTU49_003738</name>
</gene>
<sequence>MTDLSIVFSHYHYIHALFRKIYTDYDSKLKMARERRPVVGMGMLLLAHKLYNVGMDTLPPVTLLAIVGQTLLFLGIINPPWDRYDVCLSGESILYYKDYRRLILSAIEHADDIHLYYNMASLILKGQSLERRFGSLKFFILLVIFTLATSLTYVGLAWVAAEALDTYSYMRQCAIGFSGVLFALKVLTTFFESGATHYVHGFVVPAKYAVWAELIIIQIIVPKASFVGHLSGILVGLAYVLGPLKHIIDVICGMVPVMELPTAYRPSYTYTHSTVGSNSQQDGSGMSYPQPSAEEVRQRRLHRYQY</sequence>
<dbReference type="InterPro" id="IPR022764">
    <property type="entry name" value="Peptidase_S54_rhomboid_dom"/>
</dbReference>
<evidence type="ECO:0000256" key="1">
    <source>
        <dbReference type="ARBA" id="ARBA00004141"/>
    </source>
</evidence>
<evidence type="ECO:0000256" key="5">
    <source>
        <dbReference type="ARBA" id="ARBA00022801"/>
    </source>
</evidence>
<evidence type="ECO:0000259" key="10">
    <source>
        <dbReference type="Pfam" id="PF01694"/>
    </source>
</evidence>
<name>A0AAW0X3E0_CHEQU</name>